<evidence type="ECO:0000313" key="2">
    <source>
        <dbReference type="EMBL" id="CAD7001319.1"/>
    </source>
</evidence>
<dbReference type="OrthoDB" id="8044155at2759"/>
<protein>
    <submittedName>
        <fullName evidence="2">(Mediterranean fruit fly) hypothetical protein</fullName>
    </submittedName>
</protein>
<feature type="compositionally biased region" description="Polar residues" evidence="1">
    <location>
        <begin position="1"/>
        <end position="23"/>
    </location>
</feature>
<dbReference type="EMBL" id="CAJHJT010000023">
    <property type="protein sequence ID" value="CAD7001319.1"/>
    <property type="molecule type" value="Genomic_DNA"/>
</dbReference>
<keyword evidence="3" id="KW-1185">Reference proteome</keyword>
<evidence type="ECO:0000313" key="3">
    <source>
        <dbReference type="Proteomes" id="UP000606786"/>
    </source>
</evidence>
<gene>
    <name evidence="2" type="ORF">CCAP1982_LOCUS9816</name>
</gene>
<dbReference type="AlphaFoldDB" id="A0A811UQC1"/>
<dbReference type="Proteomes" id="UP000606786">
    <property type="component" value="Unassembled WGS sequence"/>
</dbReference>
<sequence length="153" mass="16335">MDGAQQNMYRQIPSGKNTPNDPQAQKRLWDEKALNLNSFYGPNKTAESLRTGGGSFSDEKLSEFEEQTLSAFGMSAVNGLECASFGLPGKFTTPATPSPLSEEEAYLIEETLIESPTELTVDSIVSNIAAASDALPSIAPTTSGQQKVTKDAI</sequence>
<proteinExistence type="predicted"/>
<accession>A0A811UQC1</accession>
<comment type="caution">
    <text evidence="2">The sequence shown here is derived from an EMBL/GenBank/DDBJ whole genome shotgun (WGS) entry which is preliminary data.</text>
</comment>
<name>A0A811UQC1_CERCA</name>
<evidence type="ECO:0000256" key="1">
    <source>
        <dbReference type="SAM" id="MobiDB-lite"/>
    </source>
</evidence>
<organism evidence="2 3">
    <name type="scientific">Ceratitis capitata</name>
    <name type="common">Mediterranean fruit fly</name>
    <name type="synonym">Tephritis capitata</name>
    <dbReference type="NCBI Taxonomy" id="7213"/>
    <lineage>
        <taxon>Eukaryota</taxon>
        <taxon>Metazoa</taxon>
        <taxon>Ecdysozoa</taxon>
        <taxon>Arthropoda</taxon>
        <taxon>Hexapoda</taxon>
        <taxon>Insecta</taxon>
        <taxon>Pterygota</taxon>
        <taxon>Neoptera</taxon>
        <taxon>Endopterygota</taxon>
        <taxon>Diptera</taxon>
        <taxon>Brachycera</taxon>
        <taxon>Muscomorpha</taxon>
        <taxon>Tephritoidea</taxon>
        <taxon>Tephritidae</taxon>
        <taxon>Ceratitis</taxon>
        <taxon>Ceratitis</taxon>
    </lineage>
</organism>
<feature type="region of interest" description="Disordered" evidence="1">
    <location>
        <begin position="1"/>
        <end position="28"/>
    </location>
</feature>
<reference evidence="2" key="1">
    <citation type="submission" date="2020-11" db="EMBL/GenBank/DDBJ databases">
        <authorList>
            <person name="Whitehead M."/>
        </authorList>
    </citation>
    <scope>NUCLEOTIDE SEQUENCE</scope>
    <source>
        <strain evidence="2">EGII</strain>
    </source>
</reference>